<feature type="compositionally biased region" description="Polar residues" evidence="1">
    <location>
        <begin position="121"/>
        <end position="135"/>
    </location>
</feature>
<feature type="region of interest" description="Disordered" evidence="1">
    <location>
        <begin position="87"/>
        <end position="135"/>
    </location>
</feature>
<reference evidence="2" key="1">
    <citation type="submission" date="2021-01" db="EMBL/GenBank/DDBJ databases">
        <authorList>
            <consortium name="Genoscope - CEA"/>
            <person name="William W."/>
        </authorList>
    </citation>
    <scope>NUCLEOTIDE SEQUENCE</scope>
</reference>
<dbReference type="OrthoDB" id="302431at2759"/>
<keyword evidence="3" id="KW-1185">Reference proteome</keyword>
<dbReference type="EMBL" id="CAJJDP010000014">
    <property type="protein sequence ID" value="CAD8142683.1"/>
    <property type="molecule type" value="Genomic_DNA"/>
</dbReference>
<name>A0A8S1SQD1_PAROT</name>
<feature type="compositionally biased region" description="Polar residues" evidence="1">
    <location>
        <begin position="87"/>
        <end position="98"/>
    </location>
</feature>
<organism evidence="2 3">
    <name type="scientific">Paramecium octaurelia</name>
    <dbReference type="NCBI Taxonomy" id="43137"/>
    <lineage>
        <taxon>Eukaryota</taxon>
        <taxon>Sar</taxon>
        <taxon>Alveolata</taxon>
        <taxon>Ciliophora</taxon>
        <taxon>Intramacronucleata</taxon>
        <taxon>Oligohymenophorea</taxon>
        <taxon>Peniculida</taxon>
        <taxon>Parameciidae</taxon>
        <taxon>Paramecium</taxon>
    </lineage>
</organism>
<dbReference type="Proteomes" id="UP000683925">
    <property type="component" value="Unassembled WGS sequence"/>
</dbReference>
<sequence length="157" mass="17876">MGNACQATQDSLPTEISDESTGPQTVKETTDRVIFNEIYKMENVEVPDKSYSSPILIHLQLINLDLIEPDQFIPQIKSSRRTLSFVTERTQKQIGRSRTSSHKLDSDTISMTKQPIKPSLKSLNSRKGSSNKSQKSVRWDSDLSVFLNLTHYQNYQI</sequence>
<evidence type="ECO:0000313" key="2">
    <source>
        <dbReference type="EMBL" id="CAD8142683.1"/>
    </source>
</evidence>
<evidence type="ECO:0000256" key="1">
    <source>
        <dbReference type="SAM" id="MobiDB-lite"/>
    </source>
</evidence>
<comment type="caution">
    <text evidence="2">The sequence shown here is derived from an EMBL/GenBank/DDBJ whole genome shotgun (WGS) entry which is preliminary data.</text>
</comment>
<proteinExistence type="predicted"/>
<accession>A0A8S1SQD1</accession>
<protein>
    <submittedName>
        <fullName evidence="2">Uncharacterized protein</fullName>
    </submittedName>
</protein>
<evidence type="ECO:0000313" key="3">
    <source>
        <dbReference type="Proteomes" id="UP000683925"/>
    </source>
</evidence>
<dbReference type="AlphaFoldDB" id="A0A8S1SQD1"/>
<feature type="region of interest" description="Disordered" evidence="1">
    <location>
        <begin position="1"/>
        <end position="25"/>
    </location>
</feature>
<gene>
    <name evidence="2" type="ORF">POCTA_138.1.T0140100</name>
</gene>